<feature type="compositionally biased region" description="Polar residues" evidence="3">
    <location>
        <begin position="2870"/>
        <end position="2880"/>
    </location>
</feature>
<evidence type="ECO:0000256" key="2">
    <source>
        <dbReference type="SAM" id="Coils"/>
    </source>
</evidence>
<feature type="compositionally biased region" description="Polar residues" evidence="3">
    <location>
        <begin position="1163"/>
        <end position="1173"/>
    </location>
</feature>
<dbReference type="InterPro" id="IPR050517">
    <property type="entry name" value="DDR_Repair_Kinase"/>
</dbReference>
<dbReference type="GO" id="GO:0005634">
    <property type="term" value="C:nucleus"/>
    <property type="evidence" value="ECO:0007669"/>
    <property type="project" value="TreeGrafter"/>
</dbReference>
<keyword evidence="2" id="KW-0175">Coiled coil</keyword>
<evidence type="ECO:0000313" key="6">
    <source>
        <dbReference type="EMBL" id="CAD8876957.1"/>
    </source>
</evidence>
<accession>A0A7S1B6U3</accession>
<dbReference type="InterPro" id="IPR000403">
    <property type="entry name" value="PI3/4_kinase_cat_dom"/>
</dbReference>
<feature type="region of interest" description="Disordered" evidence="3">
    <location>
        <begin position="2547"/>
        <end position="2568"/>
    </location>
</feature>
<sequence>MANKVIDHVRVELDSHFLTVSPNKTVPDLVIQILVRELMCSKHLVRFGVRFGLQHLASATCTTVGNLLAGQSSVLKQLLLSRPLRLLPLPEQVGIVESLAFIIARAPSVFSLSESNLLRCLSDLLTMASGADGETTVRIEPGIDKDGHATVNKNSPNKDLNLVTTHASAIFLRGSCKVLLKHQKTEVQIAVPAELPMGVQLRVSILLLFHEIILKHTVEFFEAPASTSIGNIRPHVISLLFRSLISHPPQAVSAAHTALKYILSMSSGPKGQSVDSPSSSHNRLPKEIPKDLLQACLRPVLLNLSDYRKLTVPLLRGLSRLLSLLSSWFNKTLGEKLIDHLRNWSNPAKIMHDGIWRPGEEPLVAAEIVGLFELLPQASFFVEPLVCVCIDLETKLSKFKGFSGTTSPYRVPLTKYLNKYAKETVNFFMRKQRLGNSIFSDLFQEVINQPYASKIRSYLSGTEGTSLLAQLCFNRPFDVEKKVDAARKKGGASVMSAEYLSVHGIVDYDLDDDDQSDLLQISLQRTLDEKKTKSHLAKKGAEKAHMQYVAFTKTPSATEVQIHDAKIRRDLAFEEMKDAEKEEELASQALHNAMKKKEAPELIASQQNAGVGDDGTISVKMTRGSLELLLQGITIIQTLMQWDGDYVRGSNHKNIASTIRYLWKGRGRRLRLINEDRMHPKYHAESYLYAQFLMKYFRLHTMDVSLLFELLIIFLHPTSIDFSFVKEFLETVVSTILSEPSKRKLLLRFFGVLNMEGADIETIILSMQILVEPMLRYHFETENAKGKLGGRQPASRGSVAAEKKETEQGIIIHSSLDVNAGNRSDIVDATVIQDFMLKAIAANSNVVVSSRSERFHVELLKMSTLFIQFMGKEMMEYRKELIKFAWNHLKSEDSISKHWAYINVCRFIDTYETPSKIILQVYVALLRTHQPEARDSVTSALDILIPALRRRLPVADFIKAIKWTKKVMYEEGHALQQLTHIWLVIARHPHIFYDYRSQFMTHMVNSLNRLGLPSNSPVETRILSLDLAQLIIAWENLTMKKKKNLAEDGNNTAMPVLPTLSPSRSGDEDFSLNPTLCGIVVSFLVRLALLTTSTSDKNETQLCCKSIMLLTTSLETWNEKAVPRIEYFEKVLGACYAENIAASPSPIEKRFKDKNGKSKTVSHKGSVTTQSNKLPLPKVNPNSKKRPLPTENNDKSGQISVTPSTLATCLEIFLIFLKYTPQNRFLLDNIDYLIVTFRPCFEAANSSNKREEASSNKIKELLQKFIVTLFSKFPDREVAPPELIQSQIFQHIWELMESVLTLSEDNTMSVENSSPNLPTSEAPGRFAPSNRNISKEQQDSDNKKPRKCPLYILQIIDQVYELGNSNFCEYFIQTLLKLAMYLVKTHADAASLGKKSMIAMMSRDGSHSSQHALATPILSVLDEIAGHRNESDVSGEKSVPKIAEPNDAIQSVMLCLKLLSVSSIPYSFSEERKTFFKIFNMLLDQSNNIHLLCQSVGILGNWLLDGADCPLTLSEKQSFIWKTVLFENLPETQAQLLSKMVARIVLSIQDQKMKRETKSKHSTKHLDAVVKDSDLKETKLPLHYDLFLERSIVAGLFGTDSSLRSTFFHLYGRQSSAKHSKASSEYLSSGSIVDRSPLDVLWQLLHSDLEGVGNRFWPLLFVEMLLAISDHGGGVELQNNNDVTVGTSAYHKEDIEKLPLPCDAPLSVLPSVITPSEYHQFTKVIQAEKTAASHGRGRCLSAIRILIHGDVDACADLFKVLLQQSWENLSNSSRLNLLPPLEYLLASSVTSQFLHVSKDWPDKNAVPSSQSSSRYANIIQCILRAFLTLNPIPVLDPCLLITLARNFNCWHEAIQMLEGRYYKSTEDERRTLGSHLRECYEELGERDLATAVMQDVCQNLSLKRAISFDMYGRVMDASAAYNALFGVLVSEQETLSTKQPLSIEELGIWEQRWIETSRESCHWDILYDFSKSNNSTLLLMECAWRSCNWDTVRSLFTTPSFVAALEAGDPRHKMNEIFLAIAGDGKFADVEKLCAQAVQLCLHRWQLLPHLSSKCLSHVSLLQSFQRLVELRESGHIMMEMNAHSSNRTYPDLKNILSAWRDRLPNPWENLIVWEDLFVWRSHIFDAISSNFHWGEPNAVATLHDRPWTSIRLAQIARKQGVTDLSIRSLNRLQADTTMDVSDAFSKLREQIICCRDIKSPDKVNALRSGLNMINTTNLVFFDSYQKSELFRLKASFFSHLGSQSSANQAYCHSVQIMSSYGKAWHSWGRHCHNLAQATEKDAAVSSSTDKKDSTGTLGGKSVQYLAQAMGCFLEAVKCGHGTSSSLHLPRCLWMLRRDENRPGLLCQTLEDKALTLPVWVWLPWIPQLLTGLTRIESRVAKAILSKIIERYPQAVYYTLRAFYLERRDVERARSSSAKVNPAIVEHEQKHGTAVSHSEELMSTLRRKHPALWSSLESILAELIVRFRPSLEEELLAAVTALHQKAIQLYQTSQVSASSIEKEEEVPSNLIHTLSRVSIKFFRSPMDSSDQQKFFCKKYQESFEQDFLGESSSNRSKDKTSTSAESAVSAGVYPSATSNIVKSSNMKMSVLIARLGNWKDVLQCHVLSTPPKLPLQHQSPVLSSIVNEAPDLWKGACESLFPHEKLNCSPTTATSLSGSGAAATAFAAAEAAARAVSAAATSEGCGGSYGGGSSVVEIPGQYPPNFKGPPSPELNAKLIRFDPVVETIRRQGHLVRRIGMLGSDGKTHKFVLQFGIPYLTRTDERTSQLHNVIDMLLQKNMMASRRYLSVRAGAVVPIAQRLRLAADESSHYSLEDVYCLDRSMKGLDPDEPNTFFNEEVTNQLRARRSKRDDKATSSSGEDQQKEIGYKSTTDKFQNSNSDDKSINEEKTSVEKKVKRIVFDKICSNIVPDTILQNFIQDAFQMPDAIFAFRKAFACHAAASSLLQYTMNAAERGPHKFVLNMKNAQIYSPDFRLMYNNQGLLEGTNTVPFRMTRNIESTIGPLMTEGTFVPAMANVASAVQKKMEDMEPVFSLILRDDIISWHASKSSTVRSDLETQHLESVLIERITKNVASVKRRFEECALKKEECIKSTGGVGDDGKRTDDIDIRIDAKVRKLLLTATSSDSLCMMNPILQSWL</sequence>
<dbReference type="GO" id="GO:0006355">
    <property type="term" value="P:regulation of DNA-templated transcription"/>
    <property type="evidence" value="ECO:0007669"/>
    <property type="project" value="TreeGrafter"/>
</dbReference>
<evidence type="ECO:0008006" key="7">
    <source>
        <dbReference type="Google" id="ProtNLM"/>
    </source>
</evidence>
<dbReference type="InterPro" id="IPR036940">
    <property type="entry name" value="PI3/4_kinase_cat_sf"/>
</dbReference>
<feature type="compositionally biased region" description="Basic and acidic residues" evidence="3">
    <location>
        <begin position="1333"/>
        <end position="1343"/>
    </location>
</feature>
<dbReference type="EMBL" id="HBFR01005821">
    <property type="protein sequence ID" value="CAD8876957.1"/>
    <property type="molecule type" value="Transcribed_RNA"/>
</dbReference>
<dbReference type="PANTHER" id="PTHR11139">
    <property type="entry name" value="ATAXIA TELANGIECTASIA MUTATED ATM -RELATED"/>
    <property type="match status" value="1"/>
</dbReference>
<feature type="coiled-coil region" evidence="2">
    <location>
        <begin position="562"/>
        <end position="596"/>
    </location>
</feature>
<dbReference type="Gene3D" id="1.10.1070.11">
    <property type="entry name" value="Phosphatidylinositol 3-/4-kinase, catalytic domain"/>
    <property type="match status" value="1"/>
</dbReference>
<dbReference type="GO" id="GO:0006281">
    <property type="term" value="P:DNA repair"/>
    <property type="evidence" value="ECO:0007669"/>
    <property type="project" value="TreeGrafter"/>
</dbReference>
<organism evidence="6">
    <name type="scientific">Corethron hystrix</name>
    <dbReference type="NCBI Taxonomy" id="216773"/>
    <lineage>
        <taxon>Eukaryota</taxon>
        <taxon>Sar</taxon>
        <taxon>Stramenopiles</taxon>
        <taxon>Ochrophyta</taxon>
        <taxon>Bacillariophyta</taxon>
        <taxon>Coscinodiscophyceae</taxon>
        <taxon>Corethrophycidae</taxon>
        <taxon>Corethrales</taxon>
        <taxon>Corethraceae</taxon>
        <taxon>Corethron</taxon>
    </lineage>
</organism>
<evidence type="ECO:0000259" key="4">
    <source>
        <dbReference type="PROSITE" id="PS50290"/>
    </source>
</evidence>
<dbReference type="GO" id="GO:0035267">
    <property type="term" value="C:NuA4 histone acetyltransferase complex"/>
    <property type="evidence" value="ECO:0007669"/>
    <property type="project" value="TreeGrafter"/>
</dbReference>
<dbReference type="Pfam" id="PF00454">
    <property type="entry name" value="PI3_PI4_kinase"/>
    <property type="match status" value="1"/>
</dbReference>
<feature type="region of interest" description="Disordered" evidence="3">
    <location>
        <begin position="1147"/>
        <end position="1199"/>
    </location>
</feature>
<dbReference type="InterPro" id="IPR046805">
    <property type="entry name" value="Tra1_ring"/>
</dbReference>
<dbReference type="PROSITE" id="PS51189">
    <property type="entry name" value="FAT"/>
    <property type="match status" value="1"/>
</dbReference>
<dbReference type="InterPro" id="IPR011009">
    <property type="entry name" value="Kinase-like_dom_sf"/>
</dbReference>
<feature type="compositionally biased region" description="Polar residues" evidence="3">
    <location>
        <begin position="1309"/>
        <end position="1319"/>
    </location>
</feature>
<gene>
    <name evidence="6" type="ORF">CHYS00102_LOCUS4141</name>
</gene>
<dbReference type="Pfam" id="PF02259">
    <property type="entry name" value="FAT"/>
    <property type="match status" value="1"/>
</dbReference>
<protein>
    <recommendedName>
        <fullName evidence="7">Non-specific serine/threonine protein kinase</fullName>
    </recommendedName>
</protein>
<feature type="domain" description="PI3K/PI4K catalytic" evidence="4">
    <location>
        <begin position="2722"/>
        <end position="3084"/>
    </location>
</feature>
<dbReference type="InterPro" id="IPR003151">
    <property type="entry name" value="PIK-rel_kinase_FAT"/>
</dbReference>
<dbReference type="SUPFAM" id="SSF56112">
    <property type="entry name" value="Protein kinase-like (PK-like)"/>
    <property type="match status" value="1"/>
</dbReference>
<feature type="domain" description="FAT" evidence="5">
    <location>
        <begin position="1891"/>
        <end position="2406"/>
    </location>
</feature>
<name>A0A7S1B6U3_9STRA</name>
<feature type="compositionally biased region" description="Basic and acidic residues" evidence="3">
    <location>
        <begin position="2881"/>
        <end position="2890"/>
    </location>
</feature>
<feature type="region of interest" description="Disordered" evidence="3">
    <location>
        <begin position="1309"/>
        <end position="1345"/>
    </location>
</feature>
<dbReference type="InterPro" id="IPR014009">
    <property type="entry name" value="PIK_FAT"/>
</dbReference>
<evidence type="ECO:0000256" key="1">
    <source>
        <dbReference type="ARBA" id="ARBA00007234"/>
    </source>
</evidence>
<feature type="compositionally biased region" description="Basic and acidic residues" evidence="3">
    <location>
        <begin position="1147"/>
        <end position="1156"/>
    </location>
</feature>
<comment type="similarity">
    <text evidence="1">Belongs to the PI3/PI4-kinase family. TRA1 subfamily.</text>
</comment>
<proteinExistence type="inferred from homology"/>
<evidence type="ECO:0000259" key="5">
    <source>
        <dbReference type="PROSITE" id="PS51189"/>
    </source>
</evidence>
<dbReference type="PROSITE" id="PS50290">
    <property type="entry name" value="PI3_4_KINASE_3"/>
    <property type="match status" value="1"/>
</dbReference>
<dbReference type="Pfam" id="PF20206">
    <property type="entry name" value="Tra1_ring"/>
    <property type="match status" value="1"/>
</dbReference>
<feature type="region of interest" description="Disordered" evidence="3">
    <location>
        <begin position="2843"/>
        <end position="2890"/>
    </location>
</feature>
<evidence type="ECO:0000256" key="3">
    <source>
        <dbReference type="SAM" id="MobiDB-lite"/>
    </source>
</evidence>
<dbReference type="PANTHER" id="PTHR11139:SF1">
    <property type="entry name" value="TRANSFORMATION_TRANSCRIPTION DOMAIN-ASSOCIATED PROTEIN"/>
    <property type="match status" value="1"/>
</dbReference>
<dbReference type="CDD" id="cd05163">
    <property type="entry name" value="PIKK_TRRAP"/>
    <property type="match status" value="1"/>
</dbReference>
<reference evidence="6" key="1">
    <citation type="submission" date="2021-01" db="EMBL/GenBank/DDBJ databases">
        <authorList>
            <person name="Corre E."/>
            <person name="Pelletier E."/>
            <person name="Niang G."/>
            <person name="Scheremetjew M."/>
            <person name="Finn R."/>
            <person name="Kale V."/>
            <person name="Holt S."/>
            <person name="Cochrane G."/>
            <person name="Meng A."/>
            <person name="Brown T."/>
            <person name="Cohen L."/>
        </authorList>
    </citation>
    <scope>NUCLEOTIDE SEQUENCE</scope>
    <source>
        <strain evidence="6">308</strain>
    </source>
</reference>
<dbReference type="GO" id="GO:0000124">
    <property type="term" value="C:SAGA complex"/>
    <property type="evidence" value="ECO:0007669"/>
    <property type="project" value="TreeGrafter"/>
</dbReference>
<dbReference type="SMART" id="SM00146">
    <property type="entry name" value="PI3Kc"/>
    <property type="match status" value="1"/>
</dbReference>